<gene>
    <name evidence="3" type="primary">sdpI</name>
    <name evidence="3" type="ORF">FLB_14430</name>
</gene>
<protein>
    <submittedName>
        <fullName evidence="3">Immunity protein SdpI</fullName>
    </submittedName>
</protein>
<dbReference type="PATRIC" id="fig|29536.5.peg.1514"/>
<dbReference type="PANTHER" id="PTHR37810">
    <property type="entry name" value="IMMUNITY PROTEIN SDPI"/>
    <property type="match status" value="1"/>
</dbReference>
<dbReference type="InterPro" id="IPR012867">
    <property type="entry name" value="DUF1648"/>
</dbReference>
<evidence type="ECO:0000313" key="4">
    <source>
        <dbReference type="Proteomes" id="UP000093807"/>
    </source>
</evidence>
<evidence type="ECO:0000313" key="3">
    <source>
        <dbReference type="EMBL" id="OAZ04445.1"/>
    </source>
</evidence>
<evidence type="ECO:0000256" key="1">
    <source>
        <dbReference type="SAM" id="Phobius"/>
    </source>
</evidence>
<feature type="domain" description="DUF1648" evidence="2">
    <location>
        <begin position="13"/>
        <end position="55"/>
    </location>
</feature>
<sequence>MKNTLQKEWFSILIVLIPFIYLAFIWNSLPEKVPIHWNLNGEIDDWGSRYSLIGLLFALPVLTYGIMLLVPKIDPKNKIDTMGNKYKSLRLILVFFTSVLALFILFSAKNQSMSSPVIIVSLIGFLFMALGNYFKVIKQNYFVGIRTPWTLESEEVWKLTHQMAGKLWVIGGAVITIFCFFIPEDFIAYLILTVTGIITVVPIVYSYIKFKEI</sequence>
<feature type="transmembrane region" description="Helical" evidence="1">
    <location>
        <begin position="91"/>
        <end position="108"/>
    </location>
</feature>
<dbReference type="Pfam" id="PF13630">
    <property type="entry name" value="SdpI"/>
    <property type="match status" value="1"/>
</dbReference>
<keyword evidence="1" id="KW-0472">Membrane</keyword>
<feature type="transmembrane region" description="Helical" evidence="1">
    <location>
        <begin position="49"/>
        <end position="70"/>
    </location>
</feature>
<dbReference type="InterPro" id="IPR026272">
    <property type="entry name" value="SdpI"/>
</dbReference>
<dbReference type="EMBL" id="JMTM01000035">
    <property type="protein sequence ID" value="OAZ04445.1"/>
    <property type="molecule type" value="Genomic_DNA"/>
</dbReference>
<dbReference type="Pfam" id="PF07853">
    <property type="entry name" value="DUF1648"/>
    <property type="match status" value="1"/>
</dbReference>
<comment type="caution">
    <text evidence="3">The sequence shown here is derived from an EMBL/GenBank/DDBJ whole genome shotgun (WGS) entry which is preliminary data.</text>
</comment>
<evidence type="ECO:0000259" key="2">
    <source>
        <dbReference type="Pfam" id="PF07853"/>
    </source>
</evidence>
<dbReference type="OrthoDB" id="9808690at2"/>
<keyword evidence="1" id="KW-0812">Transmembrane</keyword>
<dbReference type="PIRSF" id="PIRSF038959">
    <property type="entry name" value="SdpI"/>
    <property type="match status" value="1"/>
</dbReference>
<feature type="transmembrane region" description="Helical" evidence="1">
    <location>
        <begin position="167"/>
        <end position="183"/>
    </location>
</feature>
<name>A0A199XS32_9FLAO</name>
<dbReference type="AlphaFoldDB" id="A0A199XS32"/>
<proteinExistence type="predicted"/>
<dbReference type="InterPro" id="IPR025962">
    <property type="entry name" value="SdpI/YhfL"/>
</dbReference>
<keyword evidence="1" id="KW-1133">Transmembrane helix</keyword>
<feature type="transmembrane region" description="Helical" evidence="1">
    <location>
        <begin position="189"/>
        <end position="208"/>
    </location>
</feature>
<dbReference type="PANTHER" id="PTHR37810:SF5">
    <property type="entry name" value="IMMUNITY PROTEIN SDPI"/>
    <property type="match status" value="1"/>
</dbReference>
<feature type="transmembrane region" description="Helical" evidence="1">
    <location>
        <begin position="9"/>
        <end position="29"/>
    </location>
</feature>
<feature type="transmembrane region" description="Helical" evidence="1">
    <location>
        <begin position="114"/>
        <end position="134"/>
    </location>
</feature>
<dbReference type="RefSeq" id="WP_064715243.1">
    <property type="nucleotide sequence ID" value="NZ_JMTM01000035.1"/>
</dbReference>
<keyword evidence="4" id="KW-1185">Reference proteome</keyword>
<organism evidence="3 4">
    <name type="scientific">Flavobacterium succinicans</name>
    <dbReference type="NCBI Taxonomy" id="29536"/>
    <lineage>
        <taxon>Bacteria</taxon>
        <taxon>Pseudomonadati</taxon>
        <taxon>Bacteroidota</taxon>
        <taxon>Flavobacteriia</taxon>
        <taxon>Flavobacteriales</taxon>
        <taxon>Flavobacteriaceae</taxon>
        <taxon>Flavobacterium</taxon>
    </lineage>
</organism>
<dbReference type="GO" id="GO:0009636">
    <property type="term" value="P:response to toxic substance"/>
    <property type="evidence" value="ECO:0007669"/>
    <property type="project" value="TreeGrafter"/>
</dbReference>
<accession>A0A199XS32</accession>
<dbReference type="Proteomes" id="UP000093807">
    <property type="component" value="Unassembled WGS sequence"/>
</dbReference>
<reference evidence="3 4" key="1">
    <citation type="submission" date="2016-06" db="EMBL/GenBank/DDBJ databases">
        <title>Draft genome sequence of Flavobacterium succinicans strain DD5b.</title>
        <authorList>
            <person name="Poehlein A."/>
            <person name="Daniel R."/>
            <person name="Simeonova D.D."/>
        </authorList>
    </citation>
    <scope>NUCLEOTIDE SEQUENCE [LARGE SCALE GENOMIC DNA]</scope>
    <source>
        <strain evidence="3 4">DD5b</strain>
    </source>
</reference>